<organism evidence="2 3">
    <name type="scientific">Candidatus Merdibacter merdavium</name>
    <dbReference type="NCBI Taxonomy" id="2838692"/>
    <lineage>
        <taxon>Bacteria</taxon>
        <taxon>Bacillati</taxon>
        <taxon>Bacillota</taxon>
        <taxon>Erysipelotrichia</taxon>
        <taxon>Erysipelotrichales</taxon>
        <taxon>Erysipelotrichaceae</taxon>
        <taxon>Merdibacter</taxon>
    </lineage>
</organism>
<name>A0A9D2SX09_9FIRM</name>
<comment type="caution">
    <text evidence="2">The sequence shown here is derived from an EMBL/GenBank/DDBJ whole genome shotgun (WGS) entry which is preliminary data.</text>
</comment>
<reference evidence="2" key="2">
    <citation type="submission" date="2021-04" db="EMBL/GenBank/DDBJ databases">
        <authorList>
            <person name="Gilroy R."/>
        </authorList>
    </citation>
    <scope>NUCLEOTIDE SEQUENCE</scope>
    <source>
        <strain evidence="2">CHK187-11901</strain>
    </source>
</reference>
<evidence type="ECO:0000256" key="1">
    <source>
        <dbReference type="SAM" id="SignalP"/>
    </source>
</evidence>
<reference evidence="2" key="1">
    <citation type="journal article" date="2021" name="PeerJ">
        <title>Extensive microbial diversity within the chicken gut microbiome revealed by metagenomics and culture.</title>
        <authorList>
            <person name="Gilroy R."/>
            <person name="Ravi A."/>
            <person name="Getino M."/>
            <person name="Pursley I."/>
            <person name="Horton D.L."/>
            <person name="Alikhan N.F."/>
            <person name="Baker D."/>
            <person name="Gharbi K."/>
            <person name="Hall N."/>
            <person name="Watson M."/>
            <person name="Adriaenssens E.M."/>
            <person name="Foster-Nyarko E."/>
            <person name="Jarju S."/>
            <person name="Secka A."/>
            <person name="Antonio M."/>
            <person name="Oren A."/>
            <person name="Chaudhuri R.R."/>
            <person name="La Ragione R."/>
            <person name="Hildebrand F."/>
            <person name="Pallen M.J."/>
        </authorList>
    </citation>
    <scope>NUCLEOTIDE SEQUENCE</scope>
    <source>
        <strain evidence="2">CHK187-11901</strain>
    </source>
</reference>
<dbReference type="Gene3D" id="3.40.30.10">
    <property type="entry name" value="Glutaredoxin"/>
    <property type="match status" value="1"/>
</dbReference>
<feature type="signal peptide" evidence="1">
    <location>
        <begin position="1"/>
        <end position="20"/>
    </location>
</feature>
<dbReference type="SUPFAM" id="SSF52833">
    <property type="entry name" value="Thioredoxin-like"/>
    <property type="match status" value="1"/>
</dbReference>
<dbReference type="Proteomes" id="UP000823896">
    <property type="component" value="Unassembled WGS sequence"/>
</dbReference>
<evidence type="ECO:0000313" key="3">
    <source>
        <dbReference type="Proteomes" id="UP000823896"/>
    </source>
</evidence>
<sequence>MKRIMTICLSLCLMMLAGCADNKTYPPITLDPGNGEVRSISIDDAIEKKNDGENFLLIVTQTYCGYCMDFFAESDAYTKAAGITLWCVTLDKEEYSEEQNLKLVHDNFGDFSSTPSLYYIGEGETQDMLLSSEEQVTLESYQTWLKENHIIEEDE</sequence>
<feature type="chain" id="PRO_5039665610" description="Thioredoxin domain-containing protein" evidence="1">
    <location>
        <begin position="21"/>
        <end position="155"/>
    </location>
</feature>
<accession>A0A9D2SX09</accession>
<evidence type="ECO:0008006" key="4">
    <source>
        <dbReference type="Google" id="ProtNLM"/>
    </source>
</evidence>
<dbReference type="EMBL" id="DWWM01000056">
    <property type="protein sequence ID" value="HJC37261.1"/>
    <property type="molecule type" value="Genomic_DNA"/>
</dbReference>
<protein>
    <recommendedName>
        <fullName evidence="4">Thioredoxin domain-containing protein</fullName>
    </recommendedName>
</protein>
<evidence type="ECO:0000313" key="2">
    <source>
        <dbReference type="EMBL" id="HJC37261.1"/>
    </source>
</evidence>
<keyword evidence="1" id="KW-0732">Signal</keyword>
<dbReference type="AlphaFoldDB" id="A0A9D2SX09"/>
<proteinExistence type="predicted"/>
<gene>
    <name evidence="2" type="ORF">H9702_09075</name>
</gene>
<dbReference type="PROSITE" id="PS51257">
    <property type="entry name" value="PROKAR_LIPOPROTEIN"/>
    <property type="match status" value="1"/>
</dbReference>
<dbReference type="InterPro" id="IPR036249">
    <property type="entry name" value="Thioredoxin-like_sf"/>
</dbReference>